<feature type="domain" description="Transposase IS204/IS1001/IS1096/IS1165 DDE" evidence="1">
    <location>
        <begin position="10"/>
        <end position="106"/>
    </location>
</feature>
<dbReference type="AlphaFoldDB" id="A0A8J6J184"/>
<name>A0A8J6J184_9FIRM</name>
<gene>
    <name evidence="2" type="ORF">H8S11_05040</name>
</gene>
<keyword evidence="3" id="KW-1185">Reference proteome</keyword>
<comment type="caution">
    <text evidence="2">The sequence shown here is derived from an EMBL/GenBank/DDBJ whole genome shotgun (WGS) entry which is preliminary data.</text>
</comment>
<dbReference type="InterPro" id="IPR047951">
    <property type="entry name" value="Transpos_ISL3"/>
</dbReference>
<dbReference type="EMBL" id="JACOPO010000002">
    <property type="protein sequence ID" value="MBC5722179.1"/>
    <property type="molecule type" value="Genomic_DNA"/>
</dbReference>
<sequence length="114" mass="13292">MTMYSTPRVIGIDEAYIDRHFRLIITDQENKRLLDMIPNNKPETAYCYLRSLENPSAVRVATMDFAPLYAKAVKDMFPCATVVINRFHVIQLVNKHMDAARKKLHDNKIVKKRL</sequence>
<organism evidence="2 3">
    <name type="scientific">Flintibacter hominis</name>
    <dbReference type="NCBI Taxonomy" id="2763048"/>
    <lineage>
        <taxon>Bacteria</taxon>
        <taxon>Bacillati</taxon>
        <taxon>Bacillota</taxon>
        <taxon>Clostridia</taxon>
        <taxon>Eubacteriales</taxon>
        <taxon>Flintibacter</taxon>
    </lineage>
</organism>
<reference evidence="2" key="1">
    <citation type="submission" date="2020-08" db="EMBL/GenBank/DDBJ databases">
        <title>Genome public.</title>
        <authorList>
            <person name="Liu C."/>
            <person name="Sun Q."/>
        </authorList>
    </citation>
    <scope>NUCLEOTIDE SEQUENCE</scope>
    <source>
        <strain evidence="2">NSJ-23</strain>
    </source>
</reference>
<proteinExistence type="predicted"/>
<evidence type="ECO:0000313" key="2">
    <source>
        <dbReference type="EMBL" id="MBC5722179.1"/>
    </source>
</evidence>
<dbReference type="InterPro" id="IPR002560">
    <property type="entry name" value="Transposase_DDE"/>
</dbReference>
<protein>
    <submittedName>
        <fullName evidence="2">Transposase</fullName>
    </submittedName>
</protein>
<accession>A0A8J6J184</accession>
<evidence type="ECO:0000313" key="3">
    <source>
        <dbReference type="Proteomes" id="UP000628736"/>
    </source>
</evidence>
<evidence type="ECO:0000259" key="1">
    <source>
        <dbReference type="Pfam" id="PF01610"/>
    </source>
</evidence>
<dbReference type="PANTHER" id="PTHR33498:SF1">
    <property type="entry name" value="TRANSPOSASE FOR INSERTION SEQUENCE ELEMENT IS1557"/>
    <property type="match status" value="1"/>
</dbReference>
<dbReference type="Pfam" id="PF01610">
    <property type="entry name" value="DDE_Tnp_ISL3"/>
    <property type="match status" value="1"/>
</dbReference>
<dbReference type="PANTHER" id="PTHR33498">
    <property type="entry name" value="TRANSPOSASE FOR INSERTION SEQUENCE ELEMENT IS1557"/>
    <property type="match status" value="1"/>
</dbReference>
<dbReference type="Proteomes" id="UP000628736">
    <property type="component" value="Unassembled WGS sequence"/>
</dbReference>